<dbReference type="HOGENOM" id="CLU_013446_4_0_7"/>
<dbReference type="EMBL" id="FQ312005">
    <property type="protein sequence ID" value="CBW27201.1"/>
    <property type="molecule type" value="Genomic_DNA"/>
</dbReference>
<dbReference type="AlphaFoldDB" id="E1X4X5"/>
<accession>E1X4X5</accession>
<keyword evidence="4" id="KW-1185">Reference proteome</keyword>
<gene>
    <name evidence="3" type="primary">pilT</name>
    <name evidence="3" type="ordered locus">BMS_2405</name>
</gene>
<dbReference type="GO" id="GO:0016887">
    <property type="term" value="F:ATP hydrolysis activity"/>
    <property type="evidence" value="ECO:0007669"/>
    <property type="project" value="InterPro"/>
</dbReference>
<dbReference type="InterPro" id="IPR050921">
    <property type="entry name" value="T4SS_GSP_E_ATPase"/>
</dbReference>
<dbReference type="RefSeq" id="WP_014244978.1">
    <property type="nucleotide sequence ID" value="NC_016620.1"/>
</dbReference>
<dbReference type="InterPro" id="IPR006321">
    <property type="entry name" value="PilT/PilU"/>
</dbReference>
<dbReference type="Proteomes" id="UP000008963">
    <property type="component" value="Chromosome"/>
</dbReference>
<dbReference type="SUPFAM" id="SSF52540">
    <property type="entry name" value="P-loop containing nucleoside triphosphate hydrolases"/>
    <property type="match status" value="1"/>
</dbReference>
<dbReference type="Gene3D" id="3.30.450.90">
    <property type="match status" value="1"/>
</dbReference>
<organism evidence="3 4">
    <name type="scientific">Halobacteriovorax marinus (strain ATCC BAA-682 / DSM 15412 / SJ)</name>
    <name type="common">Bacteriovorax marinus</name>
    <dbReference type="NCBI Taxonomy" id="862908"/>
    <lineage>
        <taxon>Bacteria</taxon>
        <taxon>Pseudomonadati</taxon>
        <taxon>Bdellovibrionota</taxon>
        <taxon>Bacteriovoracia</taxon>
        <taxon>Bacteriovoracales</taxon>
        <taxon>Halobacteriovoraceae</taxon>
        <taxon>Halobacteriovorax</taxon>
    </lineage>
</organism>
<evidence type="ECO:0000313" key="4">
    <source>
        <dbReference type="Proteomes" id="UP000008963"/>
    </source>
</evidence>
<dbReference type="InterPro" id="IPR001482">
    <property type="entry name" value="T2SS/T4SS_dom"/>
</dbReference>
<protein>
    <submittedName>
        <fullName evidence="3">Twitching motility protein</fullName>
    </submittedName>
</protein>
<feature type="domain" description="Bacterial type II secretion system protein E" evidence="2">
    <location>
        <begin position="199"/>
        <end position="213"/>
    </location>
</feature>
<reference evidence="4" key="1">
    <citation type="journal article" date="2013" name="ISME J.">
        <title>A small predatory core genome in the divergent marine Bacteriovorax marinus SJ and the terrestrial Bdellovibrio bacteriovorus.</title>
        <authorList>
            <person name="Crossman L.C."/>
            <person name="Chen H."/>
            <person name="Cerdeno-Tarraga A.M."/>
            <person name="Brooks K."/>
            <person name="Quail M.A."/>
            <person name="Pineiro S.A."/>
            <person name="Hobley L."/>
            <person name="Sockett R.E."/>
            <person name="Bentley S.D."/>
            <person name="Parkhill J."/>
            <person name="Williams H.N."/>
            <person name="Stine O.C."/>
        </authorList>
    </citation>
    <scope>NUCLEOTIDE SEQUENCE [LARGE SCALE GENOMIC DNA]</scope>
    <source>
        <strain evidence="4">ATCC BAA-682 / DSM 15412 / SJ</strain>
    </source>
</reference>
<dbReference type="KEGG" id="bmx:BMS_2405"/>
<evidence type="ECO:0000313" key="3">
    <source>
        <dbReference type="EMBL" id="CBW27201.1"/>
    </source>
</evidence>
<dbReference type="Gene3D" id="3.40.50.300">
    <property type="entry name" value="P-loop containing nucleotide triphosphate hydrolases"/>
    <property type="match status" value="1"/>
</dbReference>
<dbReference type="PATRIC" id="fig|862908.3.peg.2291"/>
<dbReference type="PANTHER" id="PTHR30486:SF12">
    <property type="entry name" value="TYPE IV PILUS ATPASE PILU"/>
    <property type="match status" value="1"/>
</dbReference>
<dbReference type="OrthoDB" id="187333at2"/>
<name>E1X4X5_HALMS</name>
<dbReference type="PANTHER" id="PTHR30486">
    <property type="entry name" value="TWITCHING MOTILITY PROTEIN PILT"/>
    <property type="match status" value="1"/>
</dbReference>
<dbReference type="STRING" id="862908.BMS_2405"/>
<proteinExistence type="inferred from homology"/>
<dbReference type="PROSITE" id="PS00662">
    <property type="entry name" value="T2SP_E"/>
    <property type="match status" value="1"/>
</dbReference>
<dbReference type="InterPro" id="IPR027417">
    <property type="entry name" value="P-loop_NTPase"/>
</dbReference>
<comment type="similarity">
    <text evidence="1">Belongs to the GSP E family.</text>
</comment>
<sequence>MPFTLQNFTSLIKVAAQNNASDVHIRSNESPSLRISGELVPVQSKPFSSEDIEDIIRIISKDKTHEVNIAELTELDGGMEIENLCRIRYNIFKYNGMFGIVLRLVKLQIPTIDQLNLPPIIKKISENQRGLVLVTGATGSGKSTTLTAMIDHMNKTRASHIVTLEDPIEYIHTNNKSRISQREIGTDTPNFTVALRSALRQDPDIILIGEMRDAETISTALKAAETGHLVLSTVHTTNALSTLSRIISMFPHEEQDEIKKRLATSLKATISQRMLKANTKSGIAIAQEIMITNPGIKECILGEEPLSRIVNIIREGKGRSGTGSQSFDQHIMDLYNDDLITKETALGAVESESDFLQMLDFE</sequence>
<dbReference type="Pfam" id="PF00437">
    <property type="entry name" value="T2SSE"/>
    <property type="match status" value="1"/>
</dbReference>
<dbReference type="CDD" id="cd01131">
    <property type="entry name" value="PilT"/>
    <property type="match status" value="1"/>
</dbReference>
<evidence type="ECO:0000256" key="1">
    <source>
        <dbReference type="ARBA" id="ARBA00006611"/>
    </source>
</evidence>
<dbReference type="eggNOG" id="COG2805">
    <property type="taxonomic scope" value="Bacteria"/>
</dbReference>
<evidence type="ECO:0000259" key="2">
    <source>
        <dbReference type="PROSITE" id="PS00662"/>
    </source>
</evidence>
<dbReference type="NCBIfam" id="TIGR01420">
    <property type="entry name" value="pilT_fam"/>
    <property type="match status" value="1"/>
</dbReference>
<dbReference type="GO" id="GO:0005524">
    <property type="term" value="F:ATP binding"/>
    <property type="evidence" value="ECO:0007669"/>
    <property type="project" value="InterPro"/>
</dbReference>